<dbReference type="GO" id="GO:0008061">
    <property type="term" value="F:chitin binding"/>
    <property type="evidence" value="ECO:0007669"/>
    <property type="project" value="UniProtKB-KW"/>
</dbReference>
<dbReference type="SUPFAM" id="SSF54106">
    <property type="entry name" value="LysM domain"/>
    <property type="match status" value="3"/>
</dbReference>
<dbReference type="Proteomes" id="UP000325780">
    <property type="component" value="Unassembled WGS sequence"/>
</dbReference>
<dbReference type="OrthoDB" id="5985073at2759"/>
<organism evidence="5 6">
    <name type="scientific">Aspergillus avenaceus</name>
    <dbReference type="NCBI Taxonomy" id="36643"/>
    <lineage>
        <taxon>Eukaryota</taxon>
        <taxon>Fungi</taxon>
        <taxon>Dikarya</taxon>
        <taxon>Ascomycota</taxon>
        <taxon>Pezizomycotina</taxon>
        <taxon>Eurotiomycetes</taxon>
        <taxon>Eurotiomycetidae</taxon>
        <taxon>Eurotiales</taxon>
        <taxon>Aspergillaceae</taxon>
        <taxon>Aspergillus</taxon>
        <taxon>Aspergillus subgen. Circumdati</taxon>
    </lineage>
</organism>
<dbReference type="SMART" id="SM00257">
    <property type="entry name" value="LysM"/>
    <property type="match status" value="3"/>
</dbReference>
<dbReference type="EMBL" id="ML742081">
    <property type="protein sequence ID" value="KAE8150987.1"/>
    <property type="molecule type" value="Genomic_DNA"/>
</dbReference>
<evidence type="ECO:0000256" key="2">
    <source>
        <dbReference type="ARBA" id="ARBA00023026"/>
    </source>
</evidence>
<gene>
    <name evidence="5" type="ORF">BDV25DRAFT_171767</name>
</gene>
<feature type="domain" description="LysM" evidence="4">
    <location>
        <begin position="144"/>
        <end position="189"/>
    </location>
</feature>
<dbReference type="PANTHER" id="PTHR34997">
    <property type="entry name" value="AM15"/>
    <property type="match status" value="1"/>
</dbReference>
<keyword evidence="6" id="KW-1185">Reference proteome</keyword>
<dbReference type="InterPro" id="IPR052210">
    <property type="entry name" value="LysM1-like"/>
</dbReference>
<dbReference type="Pfam" id="PF01476">
    <property type="entry name" value="LysM"/>
    <property type="match status" value="3"/>
</dbReference>
<dbReference type="InterPro" id="IPR036779">
    <property type="entry name" value="LysM_dom_sf"/>
</dbReference>
<keyword evidence="2" id="KW-0843">Virulence</keyword>
<dbReference type="InterPro" id="IPR018392">
    <property type="entry name" value="LysM"/>
</dbReference>
<feature type="region of interest" description="Disordered" evidence="3">
    <location>
        <begin position="432"/>
        <end position="462"/>
    </location>
</feature>
<protein>
    <recommendedName>
        <fullName evidence="4">LysM domain-containing protein</fullName>
    </recommendedName>
</protein>
<dbReference type="CDD" id="cd00118">
    <property type="entry name" value="LysM"/>
    <property type="match status" value="3"/>
</dbReference>
<evidence type="ECO:0000259" key="4">
    <source>
        <dbReference type="PROSITE" id="PS51782"/>
    </source>
</evidence>
<evidence type="ECO:0000313" key="5">
    <source>
        <dbReference type="EMBL" id="KAE8150987.1"/>
    </source>
</evidence>
<feature type="domain" description="LysM" evidence="4">
    <location>
        <begin position="471"/>
        <end position="518"/>
    </location>
</feature>
<feature type="compositionally biased region" description="Low complexity" evidence="3">
    <location>
        <begin position="526"/>
        <end position="544"/>
    </location>
</feature>
<evidence type="ECO:0000256" key="3">
    <source>
        <dbReference type="SAM" id="MobiDB-lite"/>
    </source>
</evidence>
<evidence type="ECO:0000256" key="1">
    <source>
        <dbReference type="ARBA" id="ARBA00022669"/>
    </source>
</evidence>
<reference evidence="5 6" key="1">
    <citation type="submission" date="2019-04" db="EMBL/GenBank/DDBJ databases">
        <title>Friends and foes A comparative genomics study of 23 Aspergillus species from section Flavi.</title>
        <authorList>
            <consortium name="DOE Joint Genome Institute"/>
            <person name="Kjaerbolling I."/>
            <person name="Vesth T."/>
            <person name="Frisvad J.C."/>
            <person name="Nybo J.L."/>
            <person name="Theobald S."/>
            <person name="Kildgaard S."/>
            <person name="Isbrandt T."/>
            <person name="Kuo A."/>
            <person name="Sato A."/>
            <person name="Lyhne E.K."/>
            <person name="Kogle M.E."/>
            <person name="Wiebenga A."/>
            <person name="Kun R.S."/>
            <person name="Lubbers R.J."/>
            <person name="Makela M.R."/>
            <person name="Barry K."/>
            <person name="Chovatia M."/>
            <person name="Clum A."/>
            <person name="Daum C."/>
            <person name="Haridas S."/>
            <person name="He G."/>
            <person name="LaButti K."/>
            <person name="Lipzen A."/>
            <person name="Mondo S."/>
            <person name="Riley R."/>
            <person name="Salamov A."/>
            <person name="Simmons B.A."/>
            <person name="Magnuson J.K."/>
            <person name="Henrissat B."/>
            <person name="Mortensen U.H."/>
            <person name="Larsen T.O."/>
            <person name="Devries R.P."/>
            <person name="Grigoriev I.V."/>
            <person name="Machida M."/>
            <person name="Baker S.E."/>
            <person name="Andersen M.R."/>
        </authorList>
    </citation>
    <scope>NUCLEOTIDE SEQUENCE [LARGE SCALE GENOMIC DNA]</scope>
    <source>
        <strain evidence="5 6">IBT 18842</strain>
    </source>
</reference>
<sequence length="609" mass="63758">MGQIFNAEGSIAKFHSSVLASCGESAELVPGLPFLGLVDQVWSNWNQSCFVDPDTGKNCNDVIAAFPDVDMLDLPTSDLCSYCNTKKLAMMQADAYTEAYTEDWQSTYKSVAQACNLTVSDFNATDSAFNVTVPTSTPDCVSGNTYTTKEGDTCDSIALAQGVSAATMFYINPDILNCTSILAGTSLCLPQQCEDLYTVQPNDTCIDIAIDSNIRTQALLTYNSQLNWNCSNLHSTNPYWGTTLCVSPPGGTYTGQARNSSGSTGSDVVNPPVGSTVASGTTTDCGAWYVYDASQELSCTQICLLNQIAIKLFTEANPSLNKTTCDSDLVSGKAYCVNPLDGWNWGSGTNSTVPSSTPTVTAATTPPAATQTGIPANCNAYYVAKSGQDCGTLEALFGITDAQFHAWNPAVSSDCVTGFMADEAYCVGVSSSTSATKTTPKPTSTKPASATTSSVKPPGPTQSGIPANCNKYYVAKAGDNCNTIAEKYGITSAQFHSWNPAVSSDCATGFMADEAYCVGVPGATTSKPTTTSNTPTTTSNTSVKPPGPTQSGIPANCSEYYVAKAGEDCSTVVEKFGITNAQFHAWNPAVSSDCVSGFMADEAYCVAVA</sequence>
<feature type="domain" description="LysM" evidence="4">
    <location>
        <begin position="559"/>
        <end position="606"/>
    </location>
</feature>
<feature type="region of interest" description="Disordered" evidence="3">
    <location>
        <begin position="526"/>
        <end position="551"/>
    </location>
</feature>
<keyword evidence="1" id="KW-0147">Chitin-binding</keyword>
<evidence type="ECO:0000313" key="6">
    <source>
        <dbReference type="Proteomes" id="UP000325780"/>
    </source>
</evidence>
<dbReference type="Gene3D" id="3.10.350.10">
    <property type="entry name" value="LysM domain"/>
    <property type="match status" value="5"/>
</dbReference>
<feature type="compositionally biased region" description="Low complexity" evidence="3">
    <location>
        <begin position="432"/>
        <end position="454"/>
    </location>
</feature>
<feature type="domain" description="LysM" evidence="4">
    <location>
        <begin position="195"/>
        <end position="246"/>
    </location>
</feature>
<dbReference type="PROSITE" id="PS51782">
    <property type="entry name" value="LYSM"/>
    <property type="match status" value="4"/>
</dbReference>
<name>A0A5N6TXE3_ASPAV</name>
<dbReference type="AlphaFoldDB" id="A0A5N6TXE3"/>
<dbReference type="PANTHER" id="PTHR34997:SF1">
    <property type="entry name" value="PEPTIDOGLYCAN-BINDING LYSIN DOMAIN"/>
    <property type="match status" value="1"/>
</dbReference>
<accession>A0A5N6TXE3</accession>
<proteinExistence type="predicted"/>